<comment type="caution">
    <text evidence="8">The sequence shown here is derived from an EMBL/GenBank/DDBJ whole genome shotgun (WGS) entry which is preliminary data.</text>
</comment>
<evidence type="ECO:0000313" key="9">
    <source>
        <dbReference type="Proteomes" id="UP000094487"/>
    </source>
</evidence>
<protein>
    <recommendedName>
        <fullName evidence="7">Type II secretion system protein GspF domain-containing protein</fullName>
    </recommendedName>
</protein>
<keyword evidence="5 6" id="KW-0472">Membrane</keyword>
<keyword evidence="4 6" id="KW-1133">Transmembrane helix</keyword>
<proteinExistence type="predicted"/>
<evidence type="ECO:0000256" key="5">
    <source>
        <dbReference type="ARBA" id="ARBA00023136"/>
    </source>
</evidence>
<sequence>MWGVAEFALMALAGLLCAGLLTRGTMQLAGERRLGARLDALTQPAEPATERDRSALATLLAGGGEARAEIDRQLGAAGYVSKNGVLMFGLARLGATLGSGVALYWLLSLTGLPGALRVALPVAVSAAVFLLTRLVLHMRSARRARQIRAELPFTLDIMVMMVESGASVDQCFRSFAASEGRAAPLTRIATQALVEDIARGMPYDLALGRWSDRLSVDGARELASVLRQSLAQGTELAPTLREFAREFAERRVFVAREAIGRKTTQMTIAMLVLLMPALMIVLAGPAVSTLGTTIKKISSSK</sequence>
<evidence type="ECO:0000256" key="2">
    <source>
        <dbReference type="ARBA" id="ARBA00022475"/>
    </source>
</evidence>
<feature type="domain" description="Type II secretion system protein GspF" evidence="7">
    <location>
        <begin position="155"/>
        <end position="282"/>
    </location>
</feature>
<comment type="subcellular location">
    <subcellularLocation>
        <location evidence="1">Cell membrane</location>
        <topology evidence="1">Multi-pass membrane protein</topology>
    </subcellularLocation>
</comment>
<evidence type="ECO:0000256" key="3">
    <source>
        <dbReference type="ARBA" id="ARBA00022692"/>
    </source>
</evidence>
<dbReference type="AlphaFoldDB" id="A0A1E3LY08"/>
<accession>A0A1E3LY08</accession>
<reference evidence="8 9" key="1">
    <citation type="submission" date="2016-08" db="EMBL/GenBank/DDBJ databases">
        <title>Draft genome of the agarase producing Sphingomonas sp. MCT13.</title>
        <authorList>
            <person name="D'Andrea M.M."/>
            <person name="Rossolini G.M."/>
            <person name="Thaller M.C."/>
        </authorList>
    </citation>
    <scope>NUCLEOTIDE SEQUENCE [LARGE SCALE GENOMIC DNA]</scope>
    <source>
        <strain evidence="8 9">MCT13</strain>
    </source>
</reference>
<dbReference type="STRING" id="1888892.BFL28_01650"/>
<feature type="transmembrane region" description="Helical" evidence="6">
    <location>
        <begin position="266"/>
        <end position="287"/>
    </location>
</feature>
<feature type="transmembrane region" description="Helical" evidence="6">
    <location>
        <begin position="6"/>
        <end position="24"/>
    </location>
</feature>
<evidence type="ECO:0000313" key="8">
    <source>
        <dbReference type="EMBL" id="ODP37710.1"/>
    </source>
</evidence>
<name>A0A1E3LY08_9SPHN</name>
<dbReference type="Proteomes" id="UP000094487">
    <property type="component" value="Unassembled WGS sequence"/>
</dbReference>
<evidence type="ECO:0000256" key="1">
    <source>
        <dbReference type="ARBA" id="ARBA00004651"/>
    </source>
</evidence>
<feature type="transmembrane region" description="Helical" evidence="6">
    <location>
        <begin position="118"/>
        <end position="136"/>
    </location>
</feature>
<evidence type="ECO:0000256" key="4">
    <source>
        <dbReference type="ARBA" id="ARBA00022989"/>
    </source>
</evidence>
<dbReference type="PANTHER" id="PTHR35007:SF2">
    <property type="entry name" value="PILUS ASSEMBLE PROTEIN"/>
    <property type="match status" value="1"/>
</dbReference>
<keyword evidence="2" id="KW-1003">Cell membrane</keyword>
<evidence type="ECO:0000259" key="7">
    <source>
        <dbReference type="Pfam" id="PF00482"/>
    </source>
</evidence>
<gene>
    <name evidence="8" type="ORF">BFL28_01650</name>
</gene>
<keyword evidence="3 6" id="KW-0812">Transmembrane</keyword>
<feature type="transmembrane region" description="Helical" evidence="6">
    <location>
        <begin position="85"/>
        <end position="106"/>
    </location>
</feature>
<evidence type="ECO:0000256" key="6">
    <source>
        <dbReference type="SAM" id="Phobius"/>
    </source>
</evidence>
<keyword evidence="9" id="KW-1185">Reference proteome</keyword>
<organism evidence="8 9">
    <name type="scientific">Sphingomonas turrisvirgatae</name>
    <dbReference type="NCBI Taxonomy" id="1888892"/>
    <lineage>
        <taxon>Bacteria</taxon>
        <taxon>Pseudomonadati</taxon>
        <taxon>Pseudomonadota</taxon>
        <taxon>Alphaproteobacteria</taxon>
        <taxon>Sphingomonadales</taxon>
        <taxon>Sphingomonadaceae</taxon>
        <taxon>Sphingomonas</taxon>
    </lineage>
</organism>
<dbReference type="PANTHER" id="PTHR35007">
    <property type="entry name" value="INTEGRAL MEMBRANE PROTEIN-RELATED"/>
    <property type="match status" value="1"/>
</dbReference>
<dbReference type="GO" id="GO:0005886">
    <property type="term" value="C:plasma membrane"/>
    <property type="evidence" value="ECO:0007669"/>
    <property type="project" value="UniProtKB-SubCell"/>
</dbReference>
<dbReference type="InterPro" id="IPR018076">
    <property type="entry name" value="T2SS_GspF_dom"/>
</dbReference>
<dbReference type="EMBL" id="MDDS01000024">
    <property type="protein sequence ID" value="ODP37710.1"/>
    <property type="molecule type" value="Genomic_DNA"/>
</dbReference>
<dbReference type="RefSeq" id="WP_069320432.1">
    <property type="nucleotide sequence ID" value="NZ_MDDS01000024.1"/>
</dbReference>
<dbReference type="Pfam" id="PF00482">
    <property type="entry name" value="T2SSF"/>
    <property type="match status" value="1"/>
</dbReference>